<feature type="compositionally biased region" description="Basic and acidic residues" evidence="1">
    <location>
        <begin position="143"/>
        <end position="155"/>
    </location>
</feature>
<proteinExistence type="predicted"/>
<comment type="caution">
    <text evidence="2">The sequence shown here is derived from an EMBL/GenBank/DDBJ whole genome shotgun (WGS) entry which is preliminary data.</text>
</comment>
<gene>
    <name evidence="2" type="ORF">BB561_006453</name>
</gene>
<sequence length="228" mass="26382">MYQFLRGLNNNVINFMIMDSFSNNLEEKLKYIRVDNRLANHNRRYYPEQNIQHTQQTITTFQPVTSNIRHISKEINAILLKSRPPLTLKEKKGVMNSSKHILKKNSFKFESKHSNNTVSHQRPLTQSLTTTWMTQIQNQVDQQKTDAKSDLDSNHYSDTTPLLHPDLDPDKKNNDKNLPIDIKLNISLLNLASTNFEKSISSELPSNKYATNNIAKNINIYTDINQGL</sequence>
<dbReference type="EMBL" id="MBFR01000550">
    <property type="protein sequence ID" value="PVU87114.1"/>
    <property type="molecule type" value="Genomic_DNA"/>
</dbReference>
<feature type="compositionally biased region" description="Basic and acidic residues" evidence="1">
    <location>
        <begin position="165"/>
        <end position="174"/>
    </location>
</feature>
<dbReference type="Proteomes" id="UP000245383">
    <property type="component" value="Unassembled WGS sequence"/>
</dbReference>
<protein>
    <submittedName>
        <fullName evidence="2">Uncharacterized protein</fullName>
    </submittedName>
</protein>
<dbReference type="AlphaFoldDB" id="A0A2T9Y4C6"/>
<evidence type="ECO:0000313" key="2">
    <source>
        <dbReference type="EMBL" id="PVU87114.1"/>
    </source>
</evidence>
<evidence type="ECO:0000313" key="3">
    <source>
        <dbReference type="Proteomes" id="UP000245383"/>
    </source>
</evidence>
<name>A0A2T9Y4C6_9FUNG</name>
<keyword evidence="3" id="KW-1185">Reference proteome</keyword>
<reference evidence="2 3" key="1">
    <citation type="journal article" date="2018" name="MBio">
        <title>Comparative Genomics Reveals the Core Gene Toolbox for the Fungus-Insect Symbiosis.</title>
        <authorList>
            <person name="Wang Y."/>
            <person name="Stata M."/>
            <person name="Wang W."/>
            <person name="Stajich J.E."/>
            <person name="White M.M."/>
            <person name="Moncalvo J.M."/>
        </authorList>
    </citation>
    <scope>NUCLEOTIDE SEQUENCE [LARGE SCALE GENOMIC DNA]</scope>
    <source>
        <strain evidence="2 3">SWE-8-4</strain>
    </source>
</reference>
<feature type="non-terminal residue" evidence="2">
    <location>
        <position position="228"/>
    </location>
</feature>
<feature type="region of interest" description="Disordered" evidence="1">
    <location>
        <begin position="139"/>
        <end position="174"/>
    </location>
</feature>
<organism evidence="2 3">
    <name type="scientific">Smittium simulii</name>
    <dbReference type="NCBI Taxonomy" id="133385"/>
    <lineage>
        <taxon>Eukaryota</taxon>
        <taxon>Fungi</taxon>
        <taxon>Fungi incertae sedis</taxon>
        <taxon>Zoopagomycota</taxon>
        <taxon>Kickxellomycotina</taxon>
        <taxon>Harpellomycetes</taxon>
        <taxon>Harpellales</taxon>
        <taxon>Legeriomycetaceae</taxon>
        <taxon>Smittium</taxon>
    </lineage>
</organism>
<evidence type="ECO:0000256" key="1">
    <source>
        <dbReference type="SAM" id="MobiDB-lite"/>
    </source>
</evidence>
<accession>A0A2T9Y4C6</accession>